<keyword evidence="4" id="KW-0472">Membrane</keyword>
<dbReference type="Proteomes" id="UP000225706">
    <property type="component" value="Unassembled WGS sequence"/>
</dbReference>
<dbReference type="InterPro" id="IPR008547">
    <property type="entry name" value="DUF829_TMEM53"/>
</dbReference>
<keyword evidence="5" id="KW-0539">Nucleus</keyword>
<dbReference type="SUPFAM" id="SSF53474">
    <property type="entry name" value="alpha/beta-Hydrolases"/>
    <property type="match status" value="1"/>
</dbReference>
<dbReference type="GO" id="GO:0005640">
    <property type="term" value="C:nuclear outer membrane"/>
    <property type="evidence" value="ECO:0007669"/>
    <property type="project" value="UniProtKB-SubCell"/>
</dbReference>
<gene>
    <name evidence="7" type="primary">tmem53</name>
    <name evidence="7" type="ORF">AWC38_SpisGene19234</name>
</gene>
<comment type="caution">
    <text evidence="7">The sequence shown here is derived from an EMBL/GenBank/DDBJ whole genome shotgun (WGS) entry which is preliminary data.</text>
</comment>
<proteinExistence type="inferred from homology"/>
<dbReference type="InterPro" id="IPR029058">
    <property type="entry name" value="AB_hydrolase_fold"/>
</dbReference>
<accession>A0A2B4RDP9</accession>
<name>A0A2B4RDP9_STYPI</name>
<evidence type="ECO:0000256" key="1">
    <source>
        <dbReference type="ARBA" id="ARBA00007387"/>
    </source>
</evidence>
<dbReference type="AlphaFoldDB" id="A0A2B4RDP9"/>
<keyword evidence="2 7" id="KW-0812">Transmembrane</keyword>
<dbReference type="EMBL" id="LSMT01000542">
    <property type="protein sequence ID" value="PFX16494.1"/>
    <property type="molecule type" value="Genomic_DNA"/>
</dbReference>
<evidence type="ECO:0000313" key="8">
    <source>
        <dbReference type="Proteomes" id="UP000225706"/>
    </source>
</evidence>
<dbReference type="Pfam" id="PF05705">
    <property type="entry name" value="DUF829"/>
    <property type="match status" value="1"/>
</dbReference>
<protein>
    <submittedName>
        <fullName evidence="7">Transmembrane protein 53</fullName>
    </submittedName>
</protein>
<keyword evidence="3" id="KW-1133">Transmembrane helix</keyword>
<evidence type="ECO:0000256" key="5">
    <source>
        <dbReference type="ARBA" id="ARBA00023242"/>
    </source>
</evidence>
<comment type="similarity">
    <text evidence="1">Belongs to the TMEM53 family.</text>
</comment>
<comment type="subcellular location">
    <subcellularLocation>
        <location evidence="6">Nucleus outer membrane</location>
        <topology evidence="6">Single-pass membrane protein</topology>
    </subcellularLocation>
</comment>
<sequence>MTLGILRTGKPFLFCRTICQIASVNHMATITRFSHFEDKCKKIGAVVTRTGSESSRSPVVAILGWNSAQDKHLAKYSEIFEQKGFDTIRIPANPYNTFLRLNRVKEISLELLEILEEMNANQNRAFILYAFSMGGFNVNHFIRQAISIPGQRHFKSINIIGCIFDSCPHFPGWQSLKGIQSTILDTIPNPLIKAVVWVGLGLVCPPVYLFSSELKLLIPDSMSNPFGSPELFLFCSTDPLVPDKDVWVFIETHKKKGVEVFTKCWEVSGHVQHYRNYPAEYLNQVNNFTDYCMKQ</sequence>
<reference evidence="8" key="1">
    <citation type="journal article" date="2017" name="bioRxiv">
        <title>Comparative analysis of the genomes of Stylophora pistillata and Acropora digitifera provides evidence for extensive differences between species of corals.</title>
        <authorList>
            <person name="Voolstra C.R."/>
            <person name="Li Y."/>
            <person name="Liew Y.J."/>
            <person name="Baumgarten S."/>
            <person name="Zoccola D."/>
            <person name="Flot J.-F."/>
            <person name="Tambutte S."/>
            <person name="Allemand D."/>
            <person name="Aranda M."/>
        </authorList>
    </citation>
    <scope>NUCLEOTIDE SEQUENCE [LARGE SCALE GENOMIC DNA]</scope>
</reference>
<organism evidence="7 8">
    <name type="scientific">Stylophora pistillata</name>
    <name type="common">Smooth cauliflower coral</name>
    <dbReference type="NCBI Taxonomy" id="50429"/>
    <lineage>
        <taxon>Eukaryota</taxon>
        <taxon>Metazoa</taxon>
        <taxon>Cnidaria</taxon>
        <taxon>Anthozoa</taxon>
        <taxon>Hexacorallia</taxon>
        <taxon>Scleractinia</taxon>
        <taxon>Astrocoeniina</taxon>
        <taxon>Pocilloporidae</taxon>
        <taxon>Stylophora</taxon>
    </lineage>
</organism>
<evidence type="ECO:0000256" key="4">
    <source>
        <dbReference type="ARBA" id="ARBA00023136"/>
    </source>
</evidence>
<evidence type="ECO:0000256" key="3">
    <source>
        <dbReference type="ARBA" id="ARBA00022989"/>
    </source>
</evidence>
<evidence type="ECO:0000256" key="6">
    <source>
        <dbReference type="ARBA" id="ARBA00034303"/>
    </source>
</evidence>
<evidence type="ECO:0000313" key="7">
    <source>
        <dbReference type="EMBL" id="PFX16494.1"/>
    </source>
</evidence>
<dbReference type="OrthoDB" id="77878at2759"/>
<dbReference type="PANTHER" id="PTHR12265:SF30">
    <property type="entry name" value="TRANSMEMBRANE PROTEIN 53"/>
    <property type="match status" value="1"/>
</dbReference>
<keyword evidence="8" id="KW-1185">Reference proteome</keyword>
<evidence type="ECO:0000256" key="2">
    <source>
        <dbReference type="ARBA" id="ARBA00022692"/>
    </source>
</evidence>
<dbReference type="PANTHER" id="PTHR12265">
    <property type="entry name" value="TRANSMEMBRANE PROTEIN 53"/>
    <property type="match status" value="1"/>
</dbReference>